<proteinExistence type="predicted"/>
<dbReference type="Proteomes" id="UP000186817">
    <property type="component" value="Unassembled WGS sequence"/>
</dbReference>
<dbReference type="CDD" id="cd09272">
    <property type="entry name" value="RNase_HI_RT_Ty1"/>
    <property type="match status" value="1"/>
</dbReference>
<evidence type="ECO:0000313" key="1">
    <source>
        <dbReference type="EMBL" id="OLP98673.1"/>
    </source>
</evidence>
<dbReference type="PANTHER" id="PTHR11439">
    <property type="entry name" value="GAG-POL-RELATED RETROTRANSPOSON"/>
    <property type="match status" value="1"/>
</dbReference>
<evidence type="ECO:0000313" key="2">
    <source>
        <dbReference type="Proteomes" id="UP000186817"/>
    </source>
</evidence>
<reference evidence="1 2" key="1">
    <citation type="submission" date="2016-02" db="EMBL/GenBank/DDBJ databases">
        <title>Genome analysis of coral dinoflagellate symbionts highlights evolutionary adaptations to a symbiotic lifestyle.</title>
        <authorList>
            <person name="Aranda M."/>
            <person name="Li Y."/>
            <person name="Liew Y.J."/>
            <person name="Baumgarten S."/>
            <person name="Simakov O."/>
            <person name="Wilson M."/>
            <person name="Piel J."/>
            <person name="Ashoor H."/>
            <person name="Bougouffa S."/>
            <person name="Bajic V.B."/>
            <person name="Ryu T."/>
            <person name="Ravasi T."/>
            <person name="Bayer T."/>
            <person name="Micklem G."/>
            <person name="Kim H."/>
            <person name="Bhak J."/>
            <person name="Lajeunesse T.C."/>
            <person name="Voolstra C.R."/>
        </authorList>
    </citation>
    <scope>NUCLEOTIDE SEQUENCE [LARGE SCALE GENOMIC DNA]</scope>
    <source>
        <strain evidence="1 2">CCMP2467</strain>
    </source>
</reference>
<dbReference type="EMBL" id="LSRX01000389">
    <property type="protein sequence ID" value="OLP98673.1"/>
    <property type="molecule type" value="Genomic_DNA"/>
</dbReference>
<name>A0A1Q9DU17_SYMMI</name>
<accession>A0A1Q9DU17</accession>
<gene>
    <name evidence="1" type="primary">GIP</name>
    <name evidence="1" type="ORF">AK812_SmicGene18844</name>
</gene>
<comment type="caution">
    <text evidence="1">The sequence shown here is derived from an EMBL/GenBank/DDBJ whole genome shotgun (WGS) entry which is preliminary data.</text>
</comment>
<organism evidence="1 2">
    <name type="scientific">Symbiodinium microadriaticum</name>
    <name type="common">Dinoflagellate</name>
    <name type="synonym">Zooxanthella microadriatica</name>
    <dbReference type="NCBI Taxonomy" id="2951"/>
    <lineage>
        <taxon>Eukaryota</taxon>
        <taxon>Sar</taxon>
        <taxon>Alveolata</taxon>
        <taxon>Dinophyceae</taxon>
        <taxon>Suessiales</taxon>
        <taxon>Symbiodiniaceae</taxon>
        <taxon>Symbiodinium</taxon>
    </lineage>
</organism>
<dbReference type="AlphaFoldDB" id="A0A1Q9DU17"/>
<sequence>MQRVEERSFGSIHSGKSVETVSLGKFVPQQAQSADVPYPPGLQAPTTNMSSDMDVQRPLESSAVILEGKEYYRDALGNIWTFTAAGEWEWVDDNRIPVGAVILNMAELEEGSFAGNRARSAHEVVGASTPGLTVPPKISSSVEGHAILSEATPSGGRVDVPHRSIVFYSAGGEWDGAYRGASRGSLAQSEVHGYTSALWRIKRCLRAWLAHSSFEEHQAVSEVKIGVTFVKNMEGFPIPEDVVGVHDGGDDADDVSLEPEDGDIVVPDEHLEASEVEVKKVIESEEVSGGYIVGARGAKDDPDKLVMFPTTVVYDKVEHKSSVPECDVEFGEELPEPPTRRMRFKGAARTMLVPGETDAEVLPALRRLIPDGSLRSLCCTNRGEGPVSCEVLQEDLEADIPSDDSPSACIVKTCYADDIAKSEELAREWLEQKKFSPQQCLELLESVGLDFRANRRGGIHGNEERVQALAVGQYVRGHMCGVTNATKHRDDEAAVERKYGGRILVGKTVDVKNQCQVRQAAEEEWFLAGLDISKAFLTVDPSLYLIIATDPEGKDTVKGTLGLYVDDFLLAGSMSIITDAIQQIRSEWKTSEPEFCGSGHDGRPLKFLGIQIFWNDGAYYLNQEDFVRDLLQRRGFHADAGGLGGAGPMSNEAPPDEPQEISVEALRSAQAAVGELLWLALKCRADLAFCARPLSVWCARYPRFVARKADEVFHYLSRTVTLGLKYSKVDPMTLGGDSQLRFKRSVTVLEAYKDASFAAGCESDETARSHSGAVVVLADSPVMWMTQRQTTVALSTAEAELNAALEGTTVLQSVAPIVSVLLGINEDGLSKALYIDSVSACSIISVVAGAWRTRHLRIRAAGLRSLLNSGYLVVAHLKGEHMLADMLTKLMNGGIFVNLKQMRQMAIAPSTHLVSDAARAAAAAVAILVATTLQGCDLVHATSSTSLTTTSSTTRWFDRTDIGFFWYWFSSWSQSTMSFRRCFKVAWSAVGGDCGITNSNAT</sequence>
<keyword evidence="2" id="KW-1185">Reference proteome</keyword>
<dbReference type="PANTHER" id="PTHR11439:SF483">
    <property type="entry name" value="PEPTIDE SYNTHASE GLIP-LIKE, PUTATIVE (AFU_ORTHOLOGUE AFUA_3G12920)-RELATED"/>
    <property type="match status" value="1"/>
</dbReference>
<protein>
    <submittedName>
        <fullName evidence="1">Copia protein</fullName>
    </submittedName>
</protein>
<dbReference type="OrthoDB" id="1721964at2759"/>